<sequence>MELKEKISITQKELPSGKCQVKFVIEDDQVPLYGYLLTQEPKPVGEIIDEITRRMYQRMVQLENNQHFSLTKSVKDDHQFYLYSA</sequence>
<gene>
    <name evidence="1" type="ORF">GCM10008106_02700</name>
</gene>
<keyword evidence="2" id="KW-1185">Reference proteome</keyword>
<comment type="caution">
    <text evidence="1">The sequence shown here is derived from an EMBL/GenBank/DDBJ whole genome shotgun (WGS) entry which is preliminary data.</text>
</comment>
<dbReference type="AlphaFoldDB" id="A0A8J3G3Z3"/>
<protein>
    <submittedName>
        <fullName evidence="1">Uncharacterized protein</fullName>
    </submittedName>
</protein>
<organism evidence="1 2">
    <name type="scientific">Mongoliitalea lutea</name>
    <dbReference type="NCBI Taxonomy" id="849756"/>
    <lineage>
        <taxon>Bacteria</taxon>
        <taxon>Pseudomonadati</taxon>
        <taxon>Bacteroidota</taxon>
        <taxon>Cytophagia</taxon>
        <taxon>Cytophagales</taxon>
        <taxon>Cyclobacteriaceae</taxon>
        <taxon>Mongoliitalea</taxon>
    </lineage>
</organism>
<proteinExistence type="predicted"/>
<dbReference type="EMBL" id="BMYF01000001">
    <property type="protein sequence ID" value="GHB25391.1"/>
    <property type="molecule type" value="Genomic_DNA"/>
</dbReference>
<dbReference type="Proteomes" id="UP000642809">
    <property type="component" value="Unassembled WGS sequence"/>
</dbReference>
<evidence type="ECO:0000313" key="2">
    <source>
        <dbReference type="Proteomes" id="UP000642809"/>
    </source>
</evidence>
<evidence type="ECO:0000313" key="1">
    <source>
        <dbReference type="EMBL" id="GHB25391.1"/>
    </source>
</evidence>
<name>A0A8J3G3Z3_9BACT</name>
<reference evidence="1" key="1">
    <citation type="journal article" date="2014" name="Int. J. Syst. Evol. Microbiol.">
        <title>Complete genome sequence of Corynebacterium casei LMG S-19264T (=DSM 44701T), isolated from a smear-ripened cheese.</title>
        <authorList>
            <consortium name="US DOE Joint Genome Institute (JGI-PGF)"/>
            <person name="Walter F."/>
            <person name="Albersmeier A."/>
            <person name="Kalinowski J."/>
            <person name="Ruckert C."/>
        </authorList>
    </citation>
    <scope>NUCLEOTIDE SEQUENCE</scope>
    <source>
        <strain evidence="1">KCTC 23224</strain>
    </source>
</reference>
<accession>A0A8J3G3Z3</accession>
<reference evidence="1" key="2">
    <citation type="submission" date="2020-09" db="EMBL/GenBank/DDBJ databases">
        <authorList>
            <person name="Sun Q."/>
            <person name="Kim S."/>
        </authorList>
    </citation>
    <scope>NUCLEOTIDE SEQUENCE</scope>
    <source>
        <strain evidence="1">KCTC 23224</strain>
    </source>
</reference>
<dbReference type="RefSeq" id="WP_189578616.1">
    <property type="nucleotide sequence ID" value="NZ_BMYF01000001.1"/>
</dbReference>